<proteinExistence type="predicted"/>
<dbReference type="EMBL" id="JAGFBR010000011">
    <property type="protein sequence ID" value="KAH0458881.1"/>
    <property type="molecule type" value="Genomic_DNA"/>
</dbReference>
<comment type="caution">
    <text evidence="1">The sequence shown here is derived from an EMBL/GenBank/DDBJ whole genome shotgun (WGS) entry which is preliminary data.</text>
</comment>
<evidence type="ECO:0000313" key="1">
    <source>
        <dbReference type="EMBL" id="KAH0458881.1"/>
    </source>
</evidence>
<dbReference type="AlphaFoldDB" id="A0AAV7GQH9"/>
<name>A0AAV7GQH9_DENCH</name>
<gene>
    <name evidence="1" type="ORF">IEQ34_011695</name>
</gene>
<dbReference type="Proteomes" id="UP000775213">
    <property type="component" value="Unassembled WGS sequence"/>
</dbReference>
<protein>
    <submittedName>
        <fullName evidence="1">Uncharacterized protein</fullName>
    </submittedName>
</protein>
<keyword evidence="2" id="KW-1185">Reference proteome</keyword>
<sequence>MLIQPLKRLDLEILAVAKPFEFALVGQFRIRHPALDNIRNFFLFAQTFRHVLIKLSNDLDYSRIFSRSACL</sequence>
<reference evidence="1 2" key="1">
    <citation type="journal article" date="2021" name="Hortic Res">
        <title>Chromosome-scale assembly of the Dendrobium chrysotoxum genome enhances the understanding of orchid evolution.</title>
        <authorList>
            <person name="Zhang Y."/>
            <person name="Zhang G.Q."/>
            <person name="Zhang D."/>
            <person name="Liu X.D."/>
            <person name="Xu X.Y."/>
            <person name="Sun W.H."/>
            <person name="Yu X."/>
            <person name="Zhu X."/>
            <person name="Wang Z.W."/>
            <person name="Zhao X."/>
            <person name="Zhong W.Y."/>
            <person name="Chen H."/>
            <person name="Yin W.L."/>
            <person name="Huang T."/>
            <person name="Niu S.C."/>
            <person name="Liu Z.J."/>
        </authorList>
    </citation>
    <scope>NUCLEOTIDE SEQUENCE [LARGE SCALE GENOMIC DNA]</scope>
    <source>
        <strain evidence="1">Lindl</strain>
    </source>
</reference>
<organism evidence="1 2">
    <name type="scientific">Dendrobium chrysotoxum</name>
    <name type="common">Orchid</name>
    <dbReference type="NCBI Taxonomy" id="161865"/>
    <lineage>
        <taxon>Eukaryota</taxon>
        <taxon>Viridiplantae</taxon>
        <taxon>Streptophyta</taxon>
        <taxon>Embryophyta</taxon>
        <taxon>Tracheophyta</taxon>
        <taxon>Spermatophyta</taxon>
        <taxon>Magnoliopsida</taxon>
        <taxon>Liliopsida</taxon>
        <taxon>Asparagales</taxon>
        <taxon>Orchidaceae</taxon>
        <taxon>Epidendroideae</taxon>
        <taxon>Malaxideae</taxon>
        <taxon>Dendrobiinae</taxon>
        <taxon>Dendrobium</taxon>
    </lineage>
</organism>
<accession>A0AAV7GQH9</accession>
<evidence type="ECO:0000313" key="2">
    <source>
        <dbReference type="Proteomes" id="UP000775213"/>
    </source>
</evidence>